<dbReference type="SMART" id="SM00337">
    <property type="entry name" value="BCL"/>
    <property type="match status" value="1"/>
</dbReference>
<sequence length="203" mass="23295">MADFSKSSDQEDDIGAVGGEDSVDERINEQAAFVLCEYIVQTAHVDDPQVLLSQEDLGGSQSEGRDPKVKEIVRNLIQIGDELNRNAELQYLIDHIQLDSADLFHAVAERIFKNGINWGRVVALFHFAYKLIYRAVTTNCRDIVRKIIGWTLTFFRRHHVSQWIREQGGWETVQYYFQDCRLHNVAIFVAGVLTGAMVYWKMT</sequence>
<dbReference type="GO" id="GO:0051400">
    <property type="term" value="F:BH domain binding"/>
    <property type="evidence" value="ECO:0007669"/>
    <property type="project" value="TreeGrafter"/>
</dbReference>
<dbReference type="PANTHER" id="PTHR11256">
    <property type="entry name" value="BCL-2 RELATED"/>
    <property type="match status" value="1"/>
</dbReference>
<feature type="transmembrane region" description="Helical" evidence="4">
    <location>
        <begin position="182"/>
        <end position="200"/>
    </location>
</feature>
<dbReference type="SUPFAM" id="SSF56854">
    <property type="entry name" value="Bcl-2 inhibitors of programmed cell death"/>
    <property type="match status" value="1"/>
</dbReference>
<evidence type="ECO:0000256" key="4">
    <source>
        <dbReference type="SAM" id="Phobius"/>
    </source>
</evidence>
<evidence type="ECO:0000259" key="5">
    <source>
        <dbReference type="SMART" id="SM00337"/>
    </source>
</evidence>
<dbReference type="Gene3D" id="1.10.437.10">
    <property type="entry name" value="Blc2-like"/>
    <property type="match status" value="1"/>
</dbReference>
<comment type="caution">
    <text evidence="6">The sequence shown here is derived from an EMBL/GenBank/DDBJ whole genome shotgun (WGS) entry which is preliminary data.</text>
</comment>
<keyword evidence="7" id="KW-1185">Reference proteome</keyword>
<dbReference type="GO" id="GO:0097192">
    <property type="term" value="P:extrinsic apoptotic signaling pathway in absence of ligand"/>
    <property type="evidence" value="ECO:0007669"/>
    <property type="project" value="TreeGrafter"/>
</dbReference>
<dbReference type="InterPro" id="IPR002475">
    <property type="entry name" value="Bcl2-like"/>
</dbReference>
<dbReference type="GO" id="GO:0008053">
    <property type="term" value="P:mitochondrial fusion"/>
    <property type="evidence" value="ECO:0007669"/>
    <property type="project" value="TreeGrafter"/>
</dbReference>
<keyword evidence="4" id="KW-0472">Membrane</keyword>
<accession>A0AAD8D3X0</accession>
<dbReference type="EMBL" id="JAGXEW010000018">
    <property type="protein sequence ID" value="KAK1161767.1"/>
    <property type="molecule type" value="Genomic_DNA"/>
</dbReference>
<dbReference type="Proteomes" id="UP001230051">
    <property type="component" value="Unassembled WGS sequence"/>
</dbReference>
<reference evidence="6" key="1">
    <citation type="submission" date="2022-02" db="EMBL/GenBank/DDBJ databases">
        <title>Atlantic sturgeon de novo genome assembly.</title>
        <authorList>
            <person name="Stock M."/>
            <person name="Klopp C."/>
            <person name="Guiguen Y."/>
            <person name="Cabau C."/>
            <person name="Parinello H."/>
            <person name="Santidrian Yebra-Pimentel E."/>
            <person name="Kuhl H."/>
            <person name="Dirks R.P."/>
            <person name="Guessner J."/>
            <person name="Wuertz S."/>
            <person name="Du K."/>
            <person name="Schartl M."/>
        </authorList>
    </citation>
    <scope>NUCLEOTIDE SEQUENCE</scope>
    <source>
        <strain evidence="6">STURGEONOMICS-FGT-2020</strain>
        <tissue evidence="6">Whole blood</tissue>
    </source>
</reference>
<dbReference type="CDD" id="cd06845">
    <property type="entry name" value="Bcl-2_like"/>
    <property type="match status" value="1"/>
</dbReference>
<organism evidence="6 7">
    <name type="scientific">Acipenser oxyrinchus oxyrinchus</name>
    <dbReference type="NCBI Taxonomy" id="40147"/>
    <lineage>
        <taxon>Eukaryota</taxon>
        <taxon>Metazoa</taxon>
        <taxon>Chordata</taxon>
        <taxon>Craniata</taxon>
        <taxon>Vertebrata</taxon>
        <taxon>Euteleostomi</taxon>
        <taxon>Actinopterygii</taxon>
        <taxon>Chondrostei</taxon>
        <taxon>Acipenseriformes</taxon>
        <taxon>Acipenseridae</taxon>
        <taxon>Acipenser</taxon>
    </lineage>
</organism>
<keyword evidence="4" id="KW-1133">Transmembrane helix</keyword>
<dbReference type="InterPro" id="IPR026298">
    <property type="entry name" value="Bcl-2_fam"/>
</dbReference>
<name>A0AAD8D3X0_ACIOX</name>
<dbReference type="AlphaFoldDB" id="A0AAD8D3X0"/>
<evidence type="ECO:0000256" key="1">
    <source>
        <dbReference type="ARBA" id="ARBA00009458"/>
    </source>
</evidence>
<dbReference type="GO" id="GO:0001836">
    <property type="term" value="P:release of cytochrome c from mitochondria"/>
    <property type="evidence" value="ECO:0007669"/>
    <property type="project" value="TreeGrafter"/>
</dbReference>
<evidence type="ECO:0000313" key="6">
    <source>
        <dbReference type="EMBL" id="KAK1161767.1"/>
    </source>
</evidence>
<dbReference type="InterPro" id="IPR036834">
    <property type="entry name" value="Bcl-2-like_sf"/>
</dbReference>
<keyword evidence="4" id="KW-0812">Transmembrane</keyword>
<dbReference type="PROSITE" id="PS50062">
    <property type="entry name" value="BCL2_FAMILY"/>
    <property type="match status" value="1"/>
</dbReference>
<dbReference type="Pfam" id="PF00452">
    <property type="entry name" value="Bcl-2"/>
    <property type="match status" value="1"/>
</dbReference>
<proteinExistence type="inferred from homology"/>
<dbReference type="GO" id="GO:0042981">
    <property type="term" value="P:regulation of apoptotic process"/>
    <property type="evidence" value="ECO:0007669"/>
    <property type="project" value="InterPro"/>
</dbReference>
<comment type="similarity">
    <text evidence="1">Belongs to the Bcl-2 family.</text>
</comment>
<keyword evidence="2" id="KW-0053">Apoptosis</keyword>
<dbReference type="PANTHER" id="PTHR11256:SF10">
    <property type="entry name" value="BCL-2-RELATED PROTEIN A1"/>
    <property type="match status" value="1"/>
</dbReference>
<feature type="domain" description="Bcl-2 Bcl-2 homology region 1-3" evidence="5">
    <location>
        <begin position="76"/>
        <end position="170"/>
    </location>
</feature>
<protein>
    <submittedName>
        <fullName evidence="6">Apoptosis regulator BAX</fullName>
    </submittedName>
</protein>
<dbReference type="GO" id="GO:0005741">
    <property type="term" value="C:mitochondrial outer membrane"/>
    <property type="evidence" value="ECO:0007669"/>
    <property type="project" value="TreeGrafter"/>
</dbReference>
<evidence type="ECO:0000256" key="2">
    <source>
        <dbReference type="ARBA" id="ARBA00022703"/>
    </source>
</evidence>
<evidence type="ECO:0000313" key="7">
    <source>
        <dbReference type="Proteomes" id="UP001230051"/>
    </source>
</evidence>
<gene>
    <name evidence="6" type="primary">Bax</name>
    <name evidence="6" type="ORF">AOXY_G19404</name>
</gene>
<dbReference type="PRINTS" id="PR01862">
    <property type="entry name" value="BCL2FAMILY"/>
</dbReference>
<evidence type="ECO:0000256" key="3">
    <source>
        <dbReference type="SAM" id="MobiDB-lite"/>
    </source>
</evidence>
<feature type="region of interest" description="Disordered" evidence="3">
    <location>
        <begin position="1"/>
        <end position="21"/>
    </location>
</feature>
<dbReference type="GO" id="GO:0015267">
    <property type="term" value="F:channel activity"/>
    <property type="evidence" value="ECO:0007669"/>
    <property type="project" value="TreeGrafter"/>
</dbReference>
<dbReference type="GO" id="GO:0008630">
    <property type="term" value="P:intrinsic apoptotic signaling pathway in response to DNA damage"/>
    <property type="evidence" value="ECO:0007669"/>
    <property type="project" value="TreeGrafter"/>
</dbReference>
<dbReference type="InterPro" id="IPR046371">
    <property type="entry name" value="Bcl-2_BH1-3"/>
</dbReference>